<organism evidence="5 7">
    <name type="scientific">Chitinophaga sancti</name>
    <dbReference type="NCBI Taxonomy" id="1004"/>
    <lineage>
        <taxon>Bacteria</taxon>
        <taxon>Pseudomonadati</taxon>
        <taxon>Bacteroidota</taxon>
        <taxon>Chitinophagia</taxon>
        <taxon>Chitinophagales</taxon>
        <taxon>Chitinophagaceae</taxon>
        <taxon>Chitinophaga</taxon>
    </lineage>
</organism>
<evidence type="ECO:0000313" key="5">
    <source>
        <dbReference type="EMBL" id="SFW79310.1"/>
    </source>
</evidence>
<dbReference type="Proteomes" id="UP000183788">
    <property type="component" value="Unassembled WGS sequence"/>
</dbReference>
<evidence type="ECO:0000313" key="6">
    <source>
        <dbReference type="EMBL" id="WQG90684.1"/>
    </source>
</evidence>
<evidence type="ECO:0000256" key="2">
    <source>
        <dbReference type="ARBA" id="ARBA00023125"/>
    </source>
</evidence>
<dbReference type="PROSITE" id="PS51118">
    <property type="entry name" value="HTH_HXLR"/>
    <property type="match status" value="1"/>
</dbReference>
<gene>
    <name evidence="5" type="ORF">SAMN05661012_04772</name>
    <name evidence="6" type="ORF">SR876_04190</name>
</gene>
<keyword evidence="2" id="KW-0238">DNA-binding</keyword>
<evidence type="ECO:0000259" key="4">
    <source>
        <dbReference type="PROSITE" id="PS51118"/>
    </source>
</evidence>
<dbReference type="EMBL" id="CP140154">
    <property type="protein sequence ID" value="WQG90684.1"/>
    <property type="molecule type" value="Genomic_DNA"/>
</dbReference>
<dbReference type="SUPFAM" id="SSF46785">
    <property type="entry name" value="Winged helix' DNA-binding domain"/>
    <property type="match status" value="1"/>
</dbReference>
<evidence type="ECO:0000313" key="8">
    <source>
        <dbReference type="Proteomes" id="UP001326715"/>
    </source>
</evidence>
<evidence type="ECO:0000256" key="3">
    <source>
        <dbReference type="ARBA" id="ARBA00023163"/>
    </source>
</evidence>
<dbReference type="RefSeq" id="WP_072363732.1">
    <property type="nucleotide sequence ID" value="NZ_CP139972.1"/>
</dbReference>
<protein>
    <submittedName>
        <fullName evidence="6">Helix-turn-helix domain-containing protein</fullName>
    </submittedName>
    <submittedName>
        <fullName evidence="5">Transcriptional regulator, HxlR family</fullName>
    </submittedName>
</protein>
<sequence>MNANKIKEREKISCPVEYAVSVLSGKWKLRILHAIIKQSPKRFKELEREISGITPTMLTAQLRELERDGIIEREIFATVPPTVEYRLTEFGKTTAPMMHEIKNWGLKLQALNAVLKSNGKSTA</sequence>
<proteinExistence type="predicted"/>
<dbReference type="GO" id="GO:0006355">
    <property type="term" value="P:regulation of DNA-templated transcription"/>
    <property type="evidence" value="ECO:0007669"/>
    <property type="project" value="UniProtKB-ARBA"/>
</dbReference>
<evidence type="ECO:0000313" key="7">
    <source>
        <dbReference type="Proteomes" id="UP000183788"/>
    </source>
</evidence>
<dbReference type="CDD" id="cd00090">
    <property type="entry name" value="HTH_ARSR"/>
    <property type="match status" value="1"/>
</dbReference>
<dbReference type="Proteomes" id="UP001326715">
    <property type="component" value="Chromosome"/>
</dbReference>
<dbReference type="Pfam" id="PF01638">
    <property type="entry name" value="HxlR"/>
    <property type="match status" value="1"/>
</dbReference>
<dbReference type="PANTHER" id="PTHR33204">
    <property type="entry name" value="TRANSCRIPTIONAL REGULATOR, MARR FAMILY"/>
    <property type="match status" value="1"/>
</dbReference>
<reference evidence="6 8" key="2">
    <citation type="submission" date="2023-11" db="EMBL/GenBank/DDBJ databases">
        <title>MicrobeMod: A computational toolkit for identifying prokaryotic methylation and restriction-modification with nanopore sequencing.</title>
        <authorList>
            <person name="Crits-Christoph A."/>
            <person name="Kang S.C."/>
            <person name="Lee H."/>
            <person name="Ostrov N."/>
        </authorList>
    </citation>
    <scope>NUCLEOTIDE SEQUENCE [LARGE SCALE GENOMIC DNA]</scope>
    <source>
        <strain evidence="6 8">ATCC 23090</strain>
    </source>
</reference>
<dbReference type="Gene3D" id="1.10.10.10">
    <property type="entry name" value="Winged helix-like DNA-binding domain superfamily/Winged helix DNA-binding domain"/>
    <property type="match status" value="1"/>
</dbReference>
<keyword evidence="8" id="KW-1185">Reference proteome</keyword>
<dbReference type="InterPro" id="IPR011991">
    <property type="entry name" value="ArsR-like_HTH"/>
</dbReference>
<keyword evidence="3" id="KW-0804">Transcription</keyword>
<accession>A0A1K1S4Q6</accession>
<name>A0A1K1S4Q6_9BACT</name>
<dbReference type="EMBL" id="FPIZ01000017">
    <property type="protein sequence ID" value="SFW79310.1"/>
    <property type="molecule type" value="Genomic_DNA"/>
</dbReference>
<dbReference type="InterPro" id="IPR002577">
    <property type="entry name" value="HTH_HxlR"/>
</dbReference>
<dbReference type="InterPro" id="IPR036390">
    <property type="entry name" value="WH_DNA-bd_sf"/>
</dbReference>
<evidence type="ECO:0000256" key="1">
    <source>
        <dbReference type="ARBA" id="ARBA00023015"/>
    </source>
</evidence>
<dbReference type="OrthoDB" id="9797599at2"/>
<dbReference type="GO" id="GO:0003677">
    <property type="term" value="F:DNA binding"/>
    <property type="evidence" value="ECO:0007669"/>
    <property type="project" value="UniProtKB-KW"/>
</dbReference>
<keyword evidence="1" id="KW-0805">Transcription regulation</keyword>
<reference evidence="5 7" key="1">
    <citation type="submission" date="2016-11" db="EMBL/GenBank/DDBJ databases">
        <authorList>
            <person name="Jaros S."/>
            <person name="Januszkiewicz K."/>
            <person name="Wedrychowicz H."/>
        </authorList>
    </citation>
    <scope>NUCLEOTIDE SEQUENCE [LARGE SCALE GENOMIC DNA]</scope>
    <source>
        <strain evidence="5 7">DSM 784</strain>
    </source>
</reference>
<dbReference type="InterPro" id="IPR036388">
    <property type="entry name" value="WH-like_DNA-bd_sf"/>
</dbReference>
<feature type="domain" description="HTH hxlR-type" evidence="4">
    <location>
        <begin position="14"/>
        <end position="113"/>
    </location>
</feature>
<dbReference type="AlphaFoldDB" id="A0A1K1S4Q6"/>